<feature type="region of interest" description="Disordered" evidence="3">
    <location>
        <begin position="271"/>
        <end position="347"/>
    </location>
</feature>
<keyword evidence="1 4" id="KW-0732">Signal</keyword>
<evidence type="ECO:0000256" key="3">
    <source>
        <dbReference type="SAM" id="MobiDB-lite"/>
    </source>
</evidence>
<dbReference type="InterPro" id="IPR016047">
    <property type="entry name" value="M23ase_b-sheet_dom"/>
</dbReference>
<dbReference type="InterPro" id="IPR057309">
    <property type="entry name" value="PcsB_CC"/>
</dbReference>
<feature type="compositionally biased region" description="Basic and acidic residues" evidence="3">
    <location>
        <begin position="271"/>
        <end position="280"/>
    </location>
</feature>
<dbReference type="RefSeq" id="WP_306976266.1">
    <property type="nucleotide sequence ID" value="NZ_JAUSTQ010000005.1"/>
</dbReference>
<comment type="caution">
    <text evidence="7">The sequence shown here is derived from an EMBL/GenBank/DDBJ whole genome shotgun (WGS) entry which is preliminary data.</text>
</comment>
<dbReference type="SUPFAM" id="SSF51261">
    <property type="entry name" value="Duplicated hybrid motif"/>
    <property type="match status" value="1"/>
</dbReference>
<dbReference type="InterPro" id="IPR050570">
    <property type="entry name" value="Cell_wall_metabolism_enzyme"/>
</dbReference>
<sequence>MLTKKWLAFLTLTVVIAGVMIWSGTTTAEADDSVEEIEEDLKEVKENKKEINSELEDLQGQLEELESEKSETEDELAQINNEIEKAELEIREKELSIEETETEIRQLEAEIEKLENEIKELEAEIKQLEDEIEATKKRIEEREIVLKDRLRTLQKNGGSVRYIEVLMGASDFGDLISRSSAVNKVMDQDQNILDEHFADKKKLEETMTEVEESKAQVEENKNTVEENKQEMESKRATLVKQKDELDQLVANLDEQKEEQEVILANLEEKHEEMHDHKMSLAEEQEVLSSREAALAQEKERAKQRKAEQNSGNSGNSSASSNSGGGTPPADTGSKFMRPLNGYLTDSFGTRGGTHNGIDAGSNNKTTPIYAAASGTVYKSYHSSSYGKVVFITHNIDGVTYDTVYAHMSRVHVSNGQTVERGQQIGNMGSTGRSTGPHLHFELHRGSWNVNKTNAIDPLQYFGF</sequence>
<dbReference type="Pfam" id="PF01551">
    <property type="entry name" value="Peptidase_M23"/>
    <property type="match status" value="1"/>
</dbReference>
<gene>
    <name evidence="7" type="ORF">J2S77_001619</name>
</gene>
<feature type="domain" description="M23ase beta-sheet core" evidence="5">
    <location>
        <begin position="353"/>
        <end position="450"/>
    </location>
</feature>
<evidence type="ECO:0000313" key="7">
    <source>
        <dbReference type="EMBL" id="MDQ0159635.1"/>
    </source>
</evidence>
<name>A0ABT9VFJ3_9BACI</name>
<feature type="compositionally biased region" description="Basic and acidic residues" evidence="3">
    <location>
        <begin position="296"/>
        <end position="307"/>
    </location>
</feature>
<dbReference type="EMBL" id="JAUSTQ010000005">
    <property type="protein sequence ID" value="MDQ0159635.1"/>
    <property type="molecule type" value="Genomic_DNA"/>
</dbReference>
<dbReference type="PANTHER" id="PTHR21666:SF270">
    <property type="entry name" value="MUREIN HYDROLASE ACTIVATOR ENVC"/>
    <property type="match status" value="1"/>
</dbReference>
<keyword evidence="8" id="KW-1185">Reference proteome</keyword>
<protein>
    <submittedName>
        <fullName evidence="7">Peptidoglycan hydrolase CwlO-like protein</fullName>
    </submittedName>
</protein>
<feature type="signal peptide" evidence="4">
    <location>
        <begin position="1"/>
        <end position="30"/>
    </location>
</feature>
<proteinExistence type="predicted"/>
<organism evidence="7 8">
    <name type="scientific">Alkalibacillus salilacus</name>
    <dbReference type="NCBI Taxonomy" id="284582"/>
    <lineage>
        <taxon>Bacteria</taxon>
        <taxon>Bacillati</taxon>
        <taxon>Bacillota</taxon>
        <taxon>Bacilli</taxon>
        <taxon>Bacillales</taxon>
        <taxon>Bacillaceae</taxon>
        <taxon>Alkalibacillus</taxon>
    </lineage>
</organism>
<evidence type="ECO:0000256" key="2">
    <source>
        <dbReference type="SAM" id="Coils"/>
    </source>
</evidence>
<feature type="domain" description="Peptidoglycan hydrolase PcsB coiled-coil" evidence="6">
    <location>
        <begin position="132"/>
        <end position="205"/>
    </location>
</feature>
<dbReference type="SUPFAM" id="SSF57997">
    <property type="entry name" value="Tropomyosin"/>
    <property type="match status" value="1"/>
</dbReference>
<evidence type="ECO:0000259" key="5">
    <source>
        <dbReference type="Pfam" id="PF01551"/>
    </source>
</evidence>
<feature type="compositionally biased region" description="Low complexity" evidence="3">
    <location>
        <begin position="309"/>
        <end position="321"/>
    </location>
</feature>
<dbReference type="InterPro" id="IPR011055">
    <property type="entry name" value="Dup_hybrid_motif"/>
</dbReference>
<dbReference type="Gene3D" id="2.70.70.10">
    <property type="entry name" value="Glucose Permease (Domain IIA)"/>
    <property type="match status" value="1"/>
</dbReference>
<evidence type="ECO:0000313" key="8">
    <source>
        <dbReference type="Proteomes" id="UP001224359"/>
    </source>
</evidence>
<reference evidence="7 8" key="1">
    <citation type="submission" date="2023-07" db="EMBL/GenBank/DDBJ databases">
        <title>Genomic Encyclopedia of Type Strains, Phase IV (KMG-IV): sequencing the most valuable type-strain genomes for metagenomic binning, comparative biology and taxonomic classification.</title>
        <authorList>
            <person name="Goeker M."/>
        </authorList>
    </citation>
    <scope>NUCLEOTIDE SEQUENCE [LARGE SCALE GENOMIC DNA]</scope>
    <source>
        <strain evidence="7 8">DSM 16460</strain>
    </source>
</reference>
<feature type="chain" id="PRO_5046119064" evidence="4">
    <location>
        <begin position="31"/>
        <end position="463"/>
    </location>
</feature>
<evidence type="ECO:0000256" key="4">
    <source>
        <dbReference type="SAM" id="SignalP"/>
    </source>
</evidence>
<dbReference type="PANTHER" id="PTHR21666">
    <property type="entry name" value="PEPTIDASE-RELATED"/>
    <property type="match status" value="1"/>
</dbReference>
<dbReference type="Pfam" id="PF24568">
    <property type="entry name" value="CC_PcsB"/>
    <property type="match status" value="1"/>
</dbReference>
<accession>A0ABT9VFJ3</accession>
<dbReference type="CDD" id="cd12797">
    <property type="entry name" value="M23_peptidase"/>
    <property type="match status" value="1"/>
</dbReference>
<feature type="region of interest" description="Disordered" evidence="3">
    <location>
        <begin position="210"/>
        <end position="238"/>
    </location>
</feature>
<evidence type="ECO:0000259" key="6">
    <source>
        <dbReference type="Pfam" id="PF24568"/>
    </source>
</evidence>
<dbReference type="Proteomes" id="UP001224359">
    <property type="component" value="Unassembled WGS sequence"/>
</dbReference>
<feature type="coiled-coil region" evidence="2">
    <location>
        <begin position="27"/>
        <end position="156"/>
    </location>
</feature>
<keyword evidence="2" id="KW-0175">Coiled coil</keyword>
<dbReference type="Gene3D" id="6.10.250.3150">
    <property type="match status" value="1"/>
</dbReference>
<evidence type="ECO:0000256" key="1">
    <source>
        <dbReference type="ARBA" id="ARBA00022729"/>
    </source>
</evidence>